<accession>A0A1E3A6H1</accession>
<evidence type="ECO:0000256" key="6">
    <source>
        <dbReference type="SAM" id="Phobius"/>
    </source>
</evidence>
<dbReference type="AlphaFoldDB" id="A0A1E3A6H1"/>
<dbReference type="Proteomes" id="UP000094869">
    <property type="component" value="Unassembled WGS sequence"/>
</dbReference>
<evidence type="ECO:0000313" key="10">
    <source>
        <dbReference type="Proteomes" id="UP000094067"/>
    </source>
</evidence>
<dbReference type="GO" id="GO:0015075">
    <property type="term" value="F:monoatomic ion transmembrane transporter activity"/>
    <property type="evidence" value="ECO:0007669"/>
    <property type="project" value="InterPro"/>
</dbReference>
<evidence type="ECO:0000256" key="5">
    <source>
        <dbReference type="ARBA" id="ARBA00023136"/>
    </source>
</evidence>
<keyword evidence="4 6" id="KW-1133">Transmembrane helix</keyword>
<dbReference type="EMBL" id="MEHD01000019">
    <property type="protein sequence ID" value="ODR58533.1"/>
    <property type="molecule type" value="Genomic_DNA"/>
</dbReference>
<dbReference type="Proteomes" id="UP000094271">
    <property type="component" value="Unassembled WGS sequence"/>
</dbReference>
<gene>
    <name evidence="8" type="ORF">BEI59_07980</name>
    <name evidence="7" type="ORF">BEI61_05157</name>
    <name evidence="9" type="ORF">BEI63_08490</name>
</gene>
<proteinExistence type="predicted"/>
<evidence type="ECO:0000256" key="1">
    <source>
        <dbReference type="ARBA" id="ARBA00004651"/>
    </source>
</evidence>
<evidence type="ECO:0000313" key="12">
    <source>
        <dbReference type="Proteomes" id="UP000094869"/>
    </source>
</evidence>
<reference evidence="7 10" key="1">
    <citation type="submission" date="2016-07" db="EMBL/GenBank/DDBJ databases">
        <title>Characterization of isolates of Eisenbergiella tayi derived from blood cultures, using whole genome sequencing.</title>
        <authorList>
            <person name="Burdz T."/>
            <person name="Wiebe D."/>
            <person name="Huynh C."/>
            <person name="Bernard K."/>
        </authorList>
    </citation>
    <scope>NUCLEOTIDE SEQUENCE [LARGE SCALE GENOMIC DNA]</scope>
    <source>
        <strain evidence="7 10">NML 110608</strain>
    </source>
</reference>
<evidence type="ECO:0000256" key="3">
    <source>
        <dbReference type="ARBA" id="ARBA00022692"/>
    </source>
</evidence>
<evidence type="ECO:0000256" key="2">
    <source>
        <dbReference type="ARBA" id="ARBA00022475"/>
    </source>
</evidence>
<reference evidence="9 12" key="2">
    <citation type="submission" date="2016-08" db="EMBL/GenBank/DDBJ databases">
        <title>Characterization of Isolates of Eisenbergiella tayi Derived from Blood Cultures, Using Whole Genome Sequencing.</title>
        <authorList>
            <person name="Bernier A.-M."/>
            <person name="Burdz T."/>
            <person name="Wiebe D."/>
            <person name="Bernard K."/>
        </authorList>
    </citation>
    <scope>NUCLEOTIDE SEQUENCE [LARGE SCALE GENOMIC DNA]</scope>
    <source>
        <strain evidence="9 12">NML120146</strain>
    </source>
</reference>
<organism evidence="7 10">
    <name type="scientific">Eisenbergiella tayi</name>
    <dbReference type="NCBI Taxonomy" id="1432052"/>
    <lineage>
        <taxon>Bacteria</taxon>
        <taxon>Bacillati</taxon>
        <taxon>Bacillota</taxon>
        <taxon>Clostridia</taxon>
        <taxon>Lachnospirales</taxon>
        <taxon>Lachnospiraceae</taxon>
        <taxon>Eisenbergiella</taxon>
    </lineage>
</organism>
<dbReference type="InterPro" id="IPR007208">
    <property type="entry name" value="MrpF/PhaF-like"/>
</dbReference>
<dbReference type="Proteomes" id="UP000094067">
    <property type="component" value="Unassembled WGS sequence"/>
</dbReference>
<reference evidence="8 11" key="3">
    <citation type="submission" date="2016-08" db="EMBL/GenBank/DDBJ databases">
        <authorList>
            <person name="Seilhamer J.J."/>
        </authorList>
    </citation>
    <scope>NUCLEOTIDE SEQUENCE [LARGE SCALE GENOMIC DNA]</scope>
    <source>
        <strain evidence="8 11">NML150140-1</strain>
    </source>
</reference>
<protein>
    <submittedName>
        <fullName evidence="7">Putative monovalent cation/H+ antiporter subunit F</fullName>
    </submittedName>
</protein>
<dbReference type="EMBL" id="MCGH01000003">
    <property type="protein sequence ID" value="ODM04350.1"/>
    <property type="molecule type" value="Genomic_DNA"/>
</dbReference>
<feature type="transmembrane region" description="Helical" evidence="6">
    <location>
        <begin position="56"/>
        <end position="78"/>
    </location>
</feature>
<feature type="transmembrane region" description="Helical" evidence="6">
    <location>
        <begin position="30"/>
        <end position="50"/>
    </location>
</feature>
<keyword evidence="3 6" id="KW-0812">Transmembrane</keyword>
<dbReference type="GO" id="GO:0005886">
    <property type="term" value="C:plasma membrane"/>
    <property type="evidence" value="ECO:0007669"/>
    <property type="project" value="UniProtKB-SubCell"/>
</dbReference>
<keyword evidence="2" id="KW-1003">Cell membrane</keyword>
<dbReference type="Pfam" id="PF04066">
    <property type="entry name" value="MrpF_PhaF"/>
    <property type="match status" value="1"/>
</dbReference>
<evidence type="ECO:0000313" key="8">
    <source>
        <dbReference type="EMBL" id="ODR53610.1"/>
    </source>
</evidence>
<comment type="caution">
    <text evidence="7">The sequence shown here is derived from an EMBL/GenBank/DDBJ whole genome shotgun (WGS) entry which is preliminary data.</text>
</comment>
<comment type="subcellular location">
    <subcellularLocation>
        <location evidence="1">Cell membrane</location>
        <topology evidence="1">Multi-pass membrane protein</topology>
    </subcellularLocation>
</comment>
<dbReference type="OrthoDB" id="9799958at2"/>
<dbReference type="EMBL" id="MEHA01000004">
    <property type="protein sequence ID" value="ODR53610.1"/>
    <property type="molecule type" value="Genomic_DNA"/>
</dbReference>
<evidence type="ECO:0000313" key="7">
    <source>
        <dbReference type="EMBL" id="ODM04350.1"/>
    </source>
</evidence>
<dbReference type="GeneID" id="93303688"/>
<feature type="transmembrane region" description="Helical" evidence="6">
    <location>
        <begin position="6"/>
        <end position="23"/>
    </location>
</feature>
<keyword evidence="12" id="KW-1185">Reference proteome</keyword>
<name>A0A1E3A6H1_9FIRM</name>
<evidence type="ECO:0000313" key="9">
    <source>
        <dbReference type="EMBL" id="ODR58533.1"/>
    </source>
</evidence>
<sequence>MILFSIVFLLSALILAFILLLRSRTGFERILYVSLISTLIAAEIVLYAVYAGEEMYLDVALVFALLGFMDVQFFSVYLRRKGNL</sequence>
<evidence type="ECO:0000256" key="4">
    <source>
        <dbReference type="ARBA" id="ARBA00022989"/>
    </source>
</evidence>
<keyword evidence="5 6" id="KW-0472">Membrane</keyword>
<evidence type="ECO:0000313" key="11">
    <source>
        <dbReference type="Proteomes" id="UP000094271"/>
    </source>
</evidence>
<dbReference type="RefSeq" id="WP_044971654.1">
    <property type="nucleotide sequence ID" value="NZ_BAABXS010000001.1"/>
</dbReference>